<feature type="compositionally biased region" description="Acidic residues" evidence="1">
    <location>
        <begin position="30"/>
        <end position="39"/>
    </location>
</feature>
<dbReference type="PANTHER" id="PTHR46411">
    <property type="entry name" value="FAMILY ATPASE, PUTATIVE-RELATED"/>
    <property type="match status" value="1"/>
</dbReference>
<dbReference type="PANTHER" id="PTHR46411:SF3">
    <property type="entry name" value="AAA+ ATPASE DOMAIN-CONTAINING PROTEIN"/>
    <property type="match status" value="1"/>
</dbReference>
<sequence>MESRGRDRTPRNRRSRKRRKRNTPPKQDSTEPEPPNDSDAESHPPDATPDAIEPDMTDSEGEDCELHTYDRRFDARGENVMLRVGTTSEFEIPKIKSHRAALLLFRTYRPNKELQFTDLVVRSKHIKQALREVIKTYPGVNLSSFGDITIPAPPMCLFHYRTELEAYAAEAECPTVRKHVNLCLDYMTGALKLETALYNTAMDGPGEPSIEHRHLWMAFKPGCLLYETIDDMDVVSRLREINSVKNSDTGDVEQWELVSENIYHNGRDLGYGDAMIVIEKGPGPKVQHRVIVDHQAFTSVTGLECNFIPGTRLIEVAARDHLNLPDEETVLCLHRLGGFDLARREWVWLNIDSIRDIQFNSDAFNQLVFPQAKKNLIQSLVEQHDEDEEGFDDLIKGKGRGLTFLLHGPPGVGKTFTAESIADYTRRPLLQISSGELMGDASAVENKLAGMLARAQRWKALVLIDEADVFMQERKIDDLERNSLVSVLLRVIEYFEGILFLTTNRVQTIDRAFHSRIHLSFAYPPLSTEALQTLWKSTIIRGCSGNRPKWLKRKFLKELATSSVSGRDIKNIVRMAHAMARSGKREIMPADIQQGLDALQNFGTDFRRGLE</sequence>
<protein>
    <recommendedName>
        <fullName evidence="2">AAA+ ATPase domain-containing protein</fullName>
    </recommendedName>
</protein>
<dbReference type="Pfam" id="PF22942">
    <property type="entry name" value="DUF7025"/>
    <property type="match status" value="1"/>
</dbReference>
<comment type="caution">
    <text evidence="3">The sequence shown here is derived from an EMBL/GenBank/DDBJ whole genome shotgun (WGS) entry which is preliminary data.</text>
</comment>
<dbReference type="InterPro" id="IPR054289">
    <property type="entry name" value="DUF7025"/>
</dbReference>
<feature type="domain" description="AAA+ ATPase" evidence="2">
    <location>
        <begin position="400"/>
        <end position="525"/>
    </location>
</feature>
<keyword evidence="4" id="KW-1185">Reference proteome</keyword>
<feature type="region of interest" description="Disordered" evidence="1">
    <location>
        <begin position="1"/>
        <end position="63"/>
    </location>
</feature>
<proteinExistence type="predicted"/>
<feature type="compositionally biased region" description="Basic residues" evidence="1">
    <location>
        <begin position="11"/>
        <end position="23"/>
    </location>
</feature>
<dbReference type="Proteomes" id="UP001498476">
    <property type="component" value="Unassembled WGS sequence"/>
</dbReference>
<evidence type="ECO:0000313" key="3">
    <source>
        <dbReference type="EMBL" id="KAK7413634.1"/>
    </source>
</evidence>
<dbReference type="InterPro" id="IPR027417">
    <property type="entry name" value="P-loop_NTPase"/>
</dbReference>
<dbReference type="Pfam" id="PF00004">
    <property type="entry name" value="AAA"/>
    <property type="match status" value="1"/>
</dbReference>
<reference evidence="3 4" key="1">
    <citation type="journal article" date="2025" name="Microbiol. Resour. Announc.">
        <title>Draft genome sequences for Neonectria magnoliae and Neonectria punicea, canker pathogens of Liriodendron tulipifera and Acer saccharum in West Virginia.</title>
        <authorList>
            <person name="Petronek H.M."/>
            <person name="Kasson M.T."/>
            <person name="Metheny A.M."/>
            <person name="Stauder C.M."/>
            <person name="Lovett B."/>
            <person name="Lynch S.C."/>
            <person name="Garnas J.R."/>
            <person name="Kasson L.R."/>
            <person name="Stajich J.E."/>
        </authorList>
    </citation>
    <scope>NUCLEOTIDE SEQUENCE [LARGE SCALE GENOMIC DNA]</scope>
    <source>
        <strain evidence="3 4">NRRL 64653</strain>
    </source>
</reference>
<dbReference type="EMBL" id="JAZAVJ010000124">
    <property type="protein sequence ID" value="KAK7413634.1"/>
    <property type="molecule type" value="Genomic_DNA"/>
</dbReference>
<evidence type="ECO:0000313" key="4">
    <source>
        <dbReference type="Proteomes" id="UP001498476"/>
    </source>
</evidence>
<feature type="compositionally biased region" description="Acidic residues" evidence="1">
    <location>
        <begin position="52"/>
        <end position="63"/>
    </location>
</feature>
<feature type="compositionally biased region" description="Basic and acidic residues" evidence="1">
    <location>
        <begin position="1"/>
        <end position="10"/>
    </location>
</feature>
<gene>
    <name evidence="3" type="ORF">QQX98_007497</name>
</gene>
<dbReference type="SMART" id="SM00382">
    <property type="entry name" value="AAA"/>
    <property type="match status" value="1"/>
</dbReference>
<dbReference type="SUPFAM" id="SSF52540">
    <property type="entry name" value="P-loop containing nucleoside triphosphate hydrolases"/>
    <property type="match status" value="1"/>
</dbReference>
<name>A0ABR1GXS8_9HYPO</name>
<organism evidence="3 4">
    <name type="scientific">Neonectria punicea</name>
    <dbReference type="NCBI Taxonomy" id="979145"/>
    <lineage>
        <taxon>Eukaryota</taxon>
        <taxon>Fungi</taxon>
        <taxon>Dikarya</taxon>
        <taxon>Ascomycota</taxon>
        <taxon>Pezizomycotina</taxon>
        <taxon>Sordariomycetes</taxon>
        <taxon>Hypocreomycetidae</taxon>
        <taxon>Hypocreales</taxon>
        <taxon>Nectriaceae</taxon>
        <taxon>Neonectria</taxon>
    </lineage>
</organism>
<accession>A0ABR1GXS8</accession>
<dbReference type="InterPro" id="IPR003959">
    <property type="entry name" value="ATPase_AAA_core"/>
</dbReference>
<evidence type="ECO:0000259" key="2">
    <source>
        <dbReference type="SMART" id="SM00382"/>
    </source>
</evidence>
<dbReference type="Gene3D" id="3.40.50.300">
    <property type="entry name" value="P-loop containing nucleotide triphosphate hydrolases"/>
    <property type="match status" value="1"/>
</dbReference>
<evidence type="ECO:0000256" key="1">
    <source>
        <dbReference type="SAM" id="MobiDB-lite"/>
    </source>
</evidence>
<dbReference type="InterPro" id="IPR003593">
    <property type="entry name" value="AAA+_ATPase"/>
</dbReference>
<dbReference type="CDD" id="cd19481">
    <property type="entry name" value="RecA-like_protease"/>
    <property type="match status" value="1"/>
</dbReference>